<dbReference type="Proteomes" id="UP001239111">
    <property type="component" value="Chromosome 2"/>
</dbReference>
<proteinExistence type="predicted"/>
<organism evidence="1 2">
    <name type="scientific">Eretmocerus hayati</name>
    <dbReference type="NCBI Taxonomy" id="131215"/>
    <lineage>
        <taxon>Eukaryota</taxon>
        <taxon>Metazoa</taxon>
        <taxon>Ecdysozoa</taxon>
        <taxon>Arthropoda</taxon>
        <taxon>Hexapoda</taxon>
        <taxon>Insecta</taxon>
        <taxon>Pterygota</taxon>
        <taxon>Neoptera</taxon>
        <taxon>Endopterygota</taxon>
        <taxon>Hymenoptera</taxon>
        <taxon>Apocrita</taxon>
        <taxon>Proctotrupomorpha</taxon>
        <taxon>Chalcidoidea</taxon>
        <taxon>Aphelinidae</taxon>
        <taxon>Aphelininae</taxon>
        <taxon>Eretmocerus</taxon>
    </lineage>
</organism>
<reference evidence="1" key="1">
    <citation type="submission" date="2023-04" db="EMBL/GenBank/DDBJ databases">
        <title>A chromosome-level genome assembly of the parasitoid wasp Eretmocerus hayati.</title>
        <authorList>
            <person name="Zhong Y."/>
            <person name="Liu S."/>
            <person name="Liu Y."/>
        </authorList>
    </citation>
    <scope>NUCLEOTIDE SEQUENCE</scope>
    <source>
        <strain evidence="1">ZJU_SS_LIU_2023</strain>
    </source>
</reference>
<gene>
    <name evidence="1" type="ORF">QAD02_013503</name>
</gene>
<keyword evidence="2" id="KW-1185">Reference proteome</keyword>
<evidence type="ECO:0000313" key="1">
    <source>
        <dbReference type="EMBL" id="KAJ8677716.1"/>
    </source>
</evidence>
<dbReference type="EMBL" id="CM056742">
    <property type="protein sequence ID" value="KAJ8677716.1"/>
    <property type="molecule type" value="Genomic_DNA"/>
</dbReference>
<comment type="caution">
    <text evidence="1">The sequence shown here is derived from an EMBL/GenBank/DDBJ whole genome shotgun (WGS) entry which is preliminary data.</text>
</comment>
<name>A0ACC2P3S6_9HYME</name>
<accession>A0ACC2P3S6</accession>
<protein>
    <submittedName>
        <fullName evidence="1">Uncharacterized protein</fullName>
    </submittedName>
</protein>
<evidence type="ECO:0000313" key="2">
    <source>
        <dbReference type="Proteomes" id="UP001239111"/>
    </source>
</evidence>
<sequence>MPNSEYDFVGSKSARNAVCADIIRNDYSFMNMKRYFPVPDNNSYYSLDLFFSNINFVARETLSTVDDHHTPIIFKAELTIDVVHDKVFPKDEQFNFSQANYERIDSYLSQANWENIFSKSDGIESNLQDFYDTVALPINEFDPTKKFHSPNDSYPRWYTSELVSLIIDKKTPILTK</sequence>